<proteinExistence type="predicted"/>
<dbReference type="Proteomes" id="UP001066276">
    <property type="component" value="Chromosome 9"/>
</dbReference>
<evidence type="ECO:0000313" key="2">
    <source>
        <dbReference type="EMBL" id="KAJ1108727.1"/>
    </source>
</evidence>
<sequence length="153" mass="16838">MSSSEAEIQLPAANSTFGRNTFKANGKPQYDRDETNLMGLDSRPSMSACIEVFCSIAAALRCALPVPGARGSSGVSPIGARPRRSHLRLPTTPRNFPVSQREKRPAISPLRRRSVRDGPSHHRKYLTLRPGVGVVPSRKPPRARNNYNDHNTL</sequence>
<name>A0AAV7MZY5_PLEWA</name>
<evidence type="ECO:0000313" key="3">
    <source>
        <dbReference type="Proteomes" id="UP001066276"/>
    </source>
</evidence>
<accession>A0AAV7MZY5</accession>
<evidence type="ECO:0000256" key="1">
    <source>
        <dbReference type="SAM" id="MobiDB-lite"/>
    </source>
</evidence>
<keyword evidence="3" id="KW-1185">Reference proteome</keyword>
<reference evidence="2" key="1">
    <citation type="journal article" date="2022" name="bioRxiv">
        <title>Sequencing and chromosome-scale assembly of the giantPleurodeles waltlgenome.</title>
        <authorList>
            <person name="Brown T."/>
            <person name="Elewa A."/>
            <person name="Iarovenko S."/>
            <person name="Subramanian E."/>
            <person name="Araus A.J."/>
            <person name="Petzold A."/>
            <person name="Susuki M."/>
            <person name="Suzuki K.-i.T."/>
            <person name="Hayashi T."/>
            <person name="Toyoda A."/>
            <person name="Oliveira C."/>
            <person name="Osipova E."/>
            <person name="Leigh N.D."/>
            <person name="Simon A."/>
            <person name="Yun M.H."/>
        </authorList>
    </citation>
    <scope>NUCLEOTIDE SEQUENCE</scope>
    <source>
        <strain evidence="2">20211129_DDA</strain>
        <tissue evidence="2">Liver</tissue>
    </source>
</reference>
<feature type="region of interest" description="Disordered" evidence="1">
    <location>
        <begin position="68"/>
        <end position="153"/>
    </location>
</feature>
<dbReference type="EMBL" id="JANPWB010000013">
    <property type="protein sequence ID" value="KAJ1108727.1"/>
    <property type="molecule type" value="Genomic_DNA"/>
</dbReference>
<gene>
    <name evidence="2" type="ORF">NDU88_006097</name>
</gene>
<comment type="caution">
    <text evidence="2">The sequence shown here is derived from an EMBL/GenBank/DDBJ whole genome shotgun (WGS) entry which is preliminary data.</text>
</comment>
<feature type="region of interest" description="Disordered" evidence="1">
    <location>
        <begin position="1"/>
        <end position="30"/>
    </location>
</feature>
<organism evidence="2 3">
    <name type="scientific">Pleurodeles waltl</name>
    <name type="common">Iberian ribbed newt</name>
    <dbReference type="NCBI Taxonomy" id="8319"/>
    <lineage>
        <taxon>Eukaryota</taxon>
        <taxon>Metazoa</taxon>
        <taxon>Chordata</taxon>
        <taxon>Craniata</taxon>
        <taxon>Vertebrata</taxon>
        <taxon>Euteleostomi</taxon>
        <taxon>Amphibia</taxon>
        <taxon>Batrachia</taxon>
        <taxon>Caudata</taxon>
        <taxon>Salamandroidea</taxon>
        <taxon>Salamandridae</taxon>
        <taxon>Pleurodelinae</taxon>
        <taxon>Pleurodeles</taxon>
    </lineage>
</organism>
<protein>
    <submittedName>
        <fullName evidence="2">Uncharacterized protein</fullName>
    </submittedName>
</protein>
<feature type="compositionally biased region" description="Polar residues" evidence="1">
    <location>
        <begin position="1"/>
        <end position="23"/>
    </location>
</feature>
<dbReference type="AlphaFoldDB" id="A0AAV7MZY5"/>